<dbReference type="Pfam" id="PF05191">
    <property type="entry name" value="ADK_lid"/>
    <property type="match status" value="1"/>
</dbReference>
<comment type="pathway">
    <text evidence="5">Purine metabolism; AMP biosynthesis via salvage pathway; AMP from ADP: step 1/1.</text>
</comment>
<feature type="binding site" evidence="5">
    <location>
        <position position="201"/>
    </location>
    <ligand>
        <name>ATP</name>
        <dbReference type="ChEBI" id="CHEBI:30616"/>
    </ligand>
</feature>
<evidence type="ECO:0000256" key="5">
    <source>
        <dbReference type="HAMAP-Rule" id="MF_00235"/>
    </source>
</evidence>
<dbReference type="GO" id="GO:0005524">
    <property type="term" value="F:ATP binding"/>
    <property type="evidence" value="ECO:0007669"/>
    <property type="project" value="UniProtKB-UniRule"/>
</dbReference>
<proteinExistence type="inferred from homology"/>
<evidence type="ECO:0000313" key="9">
    <source>
        <dbReference type="EMBL" id="PIS42255.1"/>
    </source>
</evidence>
<feature type="binding site" evidence="5">
    <location>
        <position position="130"/>
    </location>
    <ligand>
        <name>ATP</name>
        <dbReference type="ChEBI" id="CHEBI:30616"/>
    </ligand>
</feature>
<feature type="binding site" evidence="5">
    <location>
        <begin position="65"/>
        <end position="67"/>
    </location>
    <ligand>
        <name>AMP</name>
        <dbReference type="ChEBI" id="CHEBI:456215"/>
    </ligand>
</feature>
<feature type="binding site" evidence="5">
    <location>
        <position position="152"/>
    </location>
    <ligand>
        <name>Zn(2+)</name>
        <dbReference type="ChEBI" id="CHEBI:29105"/>
        <note>structural</note>
    </ligand>
</feature>
<comment type="similarity">
    <text evidence="5 6">Belongs to the adenylate kinase family.</text>
</comment>
<gene>
    <name evidence="5" type="primary">adk</name>
    <name evidence="9" type="ORF">COT24_04295</name>
</gene>
<dbReference type="PRINTS" id="PR00094">
    <property type="entry name" value="ADENYLTKNASE"/>
</dbReference>
<evidence type="ECO:0000256" key="6">
    <source>
        <dbReference type="RuleBase" id="RU003330"/>
    </source>
</evidence>
<dbReference type="CDD" id="cd01428">
    <property type="entry name" value="ADK"/>
    <property type="match status" value="1"/>
</dbReference>
<dbReference type="InterPro" id="IPR007862">
    <property type="entry name" value="Adenylate_kinase_lid-dom"/>
</dbReference>
<feature type="binding site" evidence="5">
    <location>
        <position position="39"/>
    </location>
    <ligand>
        <name>AMP</name>
        <dbReference type="ChEBI" id="CHEBI:456215"/>
    </ligand>
</feature>
<keyword evidence="1 5" id="KW-0808">Transferase</keyword>
<keyword evidence="5" id="KW-0862">Zinc</keyword>
<comment type="caution">
    <text evidence="5">Lacks conserved residue(s) required for the propagation of feature annotation.</text>
</comment>
<comment type="catalytic activity">
    <reaction evidence="5 7">
        <text>AMP + ATP = 2 ADP</text>
        <dbReference type="Rhea" id="RHEA:12973"/>
        <dbReference type="ChEBI" id="CHEBI:30616"/>
        <dbReference type="ChEBI" id="CHEBI:456215"/>
        <dbReference type="ChEBI" id="CHEBI:456216"/>
        <dbReference type="EC" id="2.7.4.3"/>
    </reaction>
</comment>
<dbReference type="FunFam" id="3.40.50.300:FF:000106">
    <property type="entry name" value="Adenylate kinase mitochondrial"/>
    <property type="match status" value="1"/>
</dbReference>
<dbReference type="InterPro" id="IPR000850">
    <property type="entry name" value="Adenylat/UMP-CMP_kin"/>
</dbReference>
<feature type="binding site" evidence="5">
    <location>
        <begin position="138"/>
        <end position="139"/>
    </location>
    <ligand>
        <name>ATP</name>
        <dbReference type="ChEBI" id="CHEBI:30616"/>
    </ligand>
</feature>
<keyword evidence="4 5" id="KW-0418">Kinase</keyword>
<feature type="binding site" evidence="5">
    <location>
        <position position="155"/>
    </location>
    <ligand>
        <name>Zn(2+)</name>
        <dbReference type="ChEBI" id="CHEBI:29105"/>
        <note>structural</note>
    </ligand>
</feature>
<evidence type="ECO:0000256" key="2">
    <source>
        <dbReference type="ARBA" id="ARBA00022727"/>
    </source>
</evidence>
<dbReference type="EC" id="2.7.4.3" evidence="5 7"/>
<reference evidence="9 10" key="1">
    <citation type="submission" date="2017-09" db="EMBL/GenBank/DDBJ databases">
        <title>Depth-based differentiation of microbial function through sediment-hosted aquifers and enrichment of novel symbionts in the deep terrestrial subsurface.</title>
        <authorList>
            <person name="Probst A.J."/>
            <person name="Ladd B."/>
            <person name="Jarett J.K."/>
            <person name="Geller-Mcgrath D.E."/>
            <person name="Sieber C.M."/>
            <person name="Emerson J.B."/>
            <person name="Anantharaman K."/>
            <person name="Thomas B.C."/>
            <person name="Malmstrom R."/>
            <person name="Stieglmeier M."/>
            <person name="Klingl A."/>
            <person name="Woyke T."/>
            <person name="Ryan C.M."/>
            <person name="Banfield J.F."/>
        </authorList>
    </citation>
    <scope>NUCLEOTIDE SEQUENCE [LARGE SCALE GENOMIC DNA]</scope>
    <source>
        <strain evidence="9">CG08_land_8_20_14_0_20_40_16</strain>
    </source>
</reference>
<dbReference type="UniPathway" id="UPA00588">
    <property type="reaction ID" value="UER00649"/>
</dbReference>
<keyword evidence="5" id="KW-0963">Cytoplasm</keyword>
<sequence>MTKLKTSIRKIVIFGPQGSGKGTQAEFLSKELGIPWISTGNIYRQNIEEQTELGKLASQYSFKGKLVPDKITNQLVAKRLKEKDAQEGFVLDGYPRNEIQAEALDKMAKIDAVFEIAISDKESIRRISGRRVCACGMTYHIDFNPPQQQGICDQCGKKLFQRKDDQEEITRQRLAIYHQNTEILLKRYWKQKILIRINGEQSIPAVKEEIFQKINKSDFIKE</sequence>
<comment type="caution">
    <text evidence="9">The sequence shown here is derived from an EMBL/GenBank/DDBJ whole genome shotgun (WGS) entry which is preliminary data.</text>
</comment>
<comment type="function">
    <text evidence="5">Catalyzes the reversible transfer of the terminal phosphate group between ATP and AMP. Plays an important role in cellular energy homeostasis and in adenine nucleotide metabolism.</text>
</comment>
<dbReference type="Proteomes" id="UP000231542">
    <property type="component" value="Unassembled WGS sequence"/>
</dbReference>
<feature type="binding site" evidence="5">
    <location>
        <position position="162"/>
    </location>
    <ligand>
        <name>AMP</name>
        <dbReference type="ChEBI" id="CHEBI:456215"/>
    </ligand>
</feature>
<feature type="binding site" evidence="5">
    <location>
        <position position="100"/>
    </location>
    <ligand>
        <name>AMP</name>
        <dbReference type="ChEBI" id="CHEBI:456215"/>
    </ligand>
</feature>
<keyword evidence="5" id="KW-0479">Metal-binding</keyword>
<evidence type="ECO:0000313" key="10">
    <source>
        <dbReference type="Proteomes" id="UP000231542"/>
    </source>
</evidence>
<dbReference type="SUPFAM" id="SSF57774">
    <property type="entry name" value="Microbial and mitochondrial ADK, insert 'zinc finger' domain"/>
    <property type="match status" value="1"/>
</dbReference>
<dbReference type="GO" id="GO:0004017">
    <property type="term" value="F:AMP kinase activity"/>
    <property type="evidence" value="ECO:0007669"/>
    <property type="project" value="UniProtKB-UniRule"/>
</dbReference>
<keyword evidence="3 5" id="KW-0547">Nucleotide-binding</keyword>
<comment type="subunit">
    <text evidence="5 7">Monomer.</text>
</comment>
<dbReference type="Gene3D" id="3.40.50.300">
    <property type="entry name" value="P-loop containing nucleotide triphosphate hydrolases"/>
    <property type="match status" value="1"/>
</dbReference>
<feature type="domain" description="Adenylate kinase active site lid" evidence="8">
    <location>
        <begin position="130"/>
        <end position="164"/>
    </location>
</feature>
<feature type="binding site" evidence="5">
    <location>
        <begin position="93"/>
        <end position="96"/>
    </location>
    <ligand>
        <name>AMP</name>
        <dbReference type="ChEBI" id="CHEBI:456215"/>
    </ligand>
</feature>
<dbReference type="NCBIfam" id="TIGR01351">
    <property type="entry name" value="adk"/>
    <property type="match status" value="1"/>
</dbReference>
<feature type="region of interest" description="NMP" evidence="5">
    <location>
        <begin position="38"/>
        <end position="67"/>
    </location>
</feature>
<feature type="binding site" evidence="5">
    <location>
        <position position="173"/>
    </location>
    <ligand>
        <name>AMP</name>
        <dbReference type="ChEBI" id="CHEBI:456215"/>
    </ligand>
</feature>
<dbReference type="Pfam" id="PF00406">
    <property type="entry name" value="ADK"/>
    <property type="match status" value="1"/>
</dbReference>
<dbReference type="EMBL" id="PEXU01000049">
    <property type="protein sequence ID" value="PIS42255.1"/>
    <property type="molecule type" value="Genomic_DNA"/>
</dbReference>
<dbReference type="GO" id="GO:0008270">
    <property type="term" value="F:zinc ion binding"/>
    <property type="evidence" value="ECO:0007669"/>
    <property type="project" value="UniProtKB-UniRule"/>
</dbReference>
<evidence type="ECO:0000256" key="4">
    <source>
        <dbReference type="ARBA" id="ARBA00022777"/>
    </source>
</evidence>
<feature type="binding site" evidence="5">
    <location>
        <position position="133"/>
    </location>
    <ligand>
        <name>Zn(2+)</name>
        <dbReference type="ChEBI" id="CHEBI:29105"/>
        <note>structural</note>
    </ligand>
</feature>
<protein>
    <recommendedName>
        <fullName evidence="5 7">Adenylate kinase</fullName>
        <shortName evidence="5">AK</shortName>
        <ecNumber evidence="5 7">2.7.4.3</ecNumber>
    </recommendedName>
    <alternativeName>
        <fullName evidence="5">ATP-AMP transphosphorylase</fullName>
    </alternativeName>
    <alternativeName>
        <fullName evidence="5">ATP:AMP phosphotransferase</fullName>
    </alternativeName>
    <alternativeName>
        <fullName evidence="5">Adenylate monophosphate kinase</fullName>
    </alternativeName>
</protein>
<dbReference type="GO" id="GO:0005737">
    <property type="term" value="C:cytoplasm"/>
    <property type="evidence" value="ECO:0007669"/>
    <property type="project" value="UniProtKB-SubCell"/>
</dbReference>
<dbReference type="InterPro" id="IPR036193">
    <property type="entry name" value="ADK_active_lid_dom_sf"/>
</dbReference>
<dbReference type="InterPro" id="IPR006259">
    <property type="entry name" value="Adenyl_kin_sub"/>
</dbReference>
<dbReference type="GO" id="GO:0044209">
    <property type="term" value="P:AMP salvage"/>
    <property type="evidence" value="ECO:0007669"/>
    <property type="project" value="UniProtKB-UniRule"/>
</dbReference>
<feature type="binding site" evidence="5">
    <location>
        <position position="44"/>
    </location>
    <ligand>
        <name>AMP</name>
        <dbReference type="ChEBI" id="CHEBI:456215"/>
    </ligand>
</feature>
<evidence type="ECO:0000259" key="8">
    <source>
        <dbReference type="Pfam" id="PF05191"/>
    </source>
</evidence>
<organism evidence="9 10">
    <name type="scientific">Candidatus Kerfeldbacteria bacterium CG08_land_8_20_14_0_20_40_16</name>
    <dbReference type="NCBI Taxonomy" id="2014244"/>
    <lineage>
        <taxon>Bacteria</taxon>
        <taxon>Candidatus Kerfeldiibacteriota</taxon>
    </lineage>
</organism>
<name>A0A2H0YUT8_9BACT</name>
<keyword evidence="2 5" id="KW-0545">Nucleotide biosynthesis</keyword>
<evidence type="ECO:0000256" key="3">
    <source>
        <dbReference type="ARBA" id="ARBA00022741"/>
    </source>
</evidence>
<feature type="binding site" evidence="5">
    <location>
        <position position="135"/>
    </location>
    <ligand>
        <name>Zn(2+)</name>
        <dbReference type="ChEBI" id="CHEBI:29105"/>
        <note>structural</note>
    </ligand>
</feature>
<dbReference type="HAMAP" id="MF_00235">
    <property type="entry name" value="Adenylate_kinase_Adk"/>
    <property type="match status" value="1"/>
</dbReference>
<dbReference type="PANTHER" id="PTHR23359">
    <property type="entry name" value="NUCLEOTIDE KINASE"/>
    <property type="match status" value="1"/>
</dbReference>
<comment type="subcellular location">
    <subcellularLocation>
        <location evidence="5 7">Cytoplasm</location>
    </subcellularLocation>
</comment>
<evidence type="ECO:0000256" key="1">
    <source>
        <dbReference type="ARBA" id="ARBA00022679"/>
    </source>
</evidence>
<evidence type="ECO:0000256" key="7">
    <source>
        <dbReference type="RuleBase" id="RU003331"/>
    </source>
</evidence>
<comment type="domain">
    <text evidence="5">Consists of three domains, a large central CORE domain and two small peripheral domains, NMPbind and LID, which undergo movements during catalysis. The LID domain closes over the site of phosphoryl transfer upon ATP binding. Assembling and dissambling the active center during each catalytic cycle provides an effective means to prevent ATP hydrolysis. Some bacteria have evolved a zinc-coordinating structure that stabilizes the LID domain.</text>
</comment>
<keyword evidence="5 7" id="KW-0067">ATP-binding</keyword>
<accession>A0A2H0YUT8</accession>
<feature type="binding site" evidence="5">
    <location>
        <begin position="18"/>
        <end position="23"/>
    </location>
    <ligand>
        <name>ATP</name>
        <dbReference type="ChEBI" id="CHEBI:30616"/>
    </ligand>
</feature>
<dbReference type="NCBIfam" id="NF001381">
    <property type="entry name" value="PRK00279.1-3"/>
    <property type="match status" value="1"/>
</dbReference>
<dbReference type="SUPFAM" id="SSF52540">
    <property type="entry name" value="P-loop containing nucleoside triphosphate hydrolases"/>
    <property type="match status" value="1"/>
</dbReference>
<dbReference type="AlphaFoldDB" id="A0A2H0YUT8"/>
<dbReference type="InterPro" id="IPR033690">
    <property type="entry name" value="Adenylat_kinase_CS"/>
</dbReference>
<dbReference type="PROSITE" id="PS00113">
    <property type="entry name" value="ADENYLATE_KINASE"/>
    <property type="match status" value="1"/>
</dbReference>
<dbReference type="InterPro" id="IPR027417">
    <property type="entry name" value="P-loop_NTPase"/>
</dbReference>